<sequence length="88" mass="9981">MRCASKAAESASARLCADAEAEPQQLMSHRLLKRPSLCHLVMQALVMKTLMSSQSMSSVYHTLLIRKMDLYQRRSNPSRLPSVAWMML</sequence>
<reference evidence="1" key="1">
    <citation type="submission" date="2024-01" db="EMBL/GenBank/DDBJ databases">
        <authorList>
            <person name="Webb A."/>
        </authorList>
    </citation>
    <scope>NUCLEOTIDE SEQUENCE</scope>
    <source>
        <strain evidence="1">Pm1</strain>
    </source>
</reference>
<dbReference type="AlphaFoldDB" id="A0AAV1TSN6"/>
<accession>A0AAV1TSN6</accession>
<dbReference type="EMBL" id="CAKLBY020000071">
    <property type="protein sequence ID" value="CAK7924029.1"/>
    <property type="molecule type" value="Genomic_DNA"/>
</dbReference>
<protein>
    <submittedName>
        <fullName evidence="1">Uncharacterized protein</fullName>
    </submittedName>
</protein>
<gene>
    <name evidence="1" type="ORF">PM001_LOCUS9179</name>
</gene>
<name>A0AAV1TSN6_9STRA</name>
<evidence type="ECO:0000313" key="1">
    <source>
        <dbReference type="EMBL" id="CAK7924029.1"/>
    </source>
</evidence>
<evidence type="ECO:0000313" key="2">
    <source>
        <dbReference type="Proteomes" id="UP001162060"/>
    </source>
</evidence>
<proteinExistence type="predicted"/>
<dbReference type="Proteomes" id="UP001162060">
    <property type="component" value="Unassembled WGS sequence"/>
</dbReference>
<organism evidence="1 2">
    <name type="scientific">Peronospora matthiolae</name>
    <dbReference type="NCBI Taxonomy" id="2874970"/>
    <lineage>
        <taxon>Eukaryota</taxon>
        <taxon>Sar</taxon>
        <taxon>Stramenopiles</taxon>
        <taxon>Oomycota</taxon>
        <taxon>Peronosporomycetes</taxon>
        <taxon>Peronosporales</taxon>
        <taxon>Peronosporaceae</taxon>
        <taxon>Peronospora</taxon>
    </lineage>
</organism>
<comment type="caution">
    <text evidence="1">The sequence shown here is derived from an EMBL/GenBank/DDBJ whole genome shotgun (WGS) entry which is preliminary data.</text>
</comment>